<gene>
    <name evidence="1" type="ORF">SCLTRI_LOCUS3110</name>
</gene>
<dbReference type="AlphaFoldDB" id="A0A8H2VS78"/>
<dbReference type="PANTHER" id="PTHR34213:SF2">
    <property type="entry name" value="NUCLEAR TRANSPORT FACTOR 2 (NTF2) FAMILY PROTEIN"/>
    <property type="match status" value="1"/>
</dbReference>
<dbReference type="EMBL" id="CAJHIA010000010">
    <property type="protein sequence ID" value="CAD6443319.1"/>
    <property type="molecule type" value="Genomic_DNA"/>
</dbReference>
<keyword evidence="2" id="KW-1185">Reference proteome</keyword>
<evidence type="ECO:0000313" key="2">
    <source>
        <dbReference type="Proteomes" id="UP000624404"/>
    </source>
</evidence>
<evidence type="ECO:0000313" key="1">
    <source>
        <dbReference type="EMBL" id="CAD6443319.1"/>
    </source>
</evidence>
<organism evidence="1 2">
    <name type="scientific">Sclerotinia trifoliorum</name>
    <dbReference type="NCBI Taxonomy" id="28548"/>
    <lineage>
        <taxon>Eukaryota</taxon>
        <taxon>Fungi</taxon>
        <taxon>Dikarya</taxon>
        <taxon>Ascomycota</taxon>
        <taxon>Pezizomycotina</taxon>
        <taxon>Leotiomycetes</taxon>
        <taxon>Helotiales</taxon>
        <taxon>Sclerotiniaceae</taxon>
        <taxon>Sclerotinia</taxon>
    </lineage>
</organism>
<dbReference type="Proteomes" id="UP000624404">
    <property type="component" value="Unassembled WGS sequence"/>
</dbReference>
<name>A0A8H2VS78_9HELO</name>
<sequence>MRSLLFSSLPKHSLISAGFVKSKSTIKKRSKITGLLLVKYLSSSSSSPRKPFLSLHKHNHIPLSIQILSQSQTRTLNTNSTIKMSTPAENKSYSTTTTSSLGNADAFKELGIQNTKINAAEGVNLSEKQKVVVGSILDLFAGRPSLPKLSLWAETAIFEDPITKAEGRKQYAAQWYGLQSAFSQIEQISHRVTNGGNPIEMDLHTRYVVKGLGVEQVIKSKVSIFTNGGDGKGPLAKEDMSILKVVDAWNGELPGEGVFVKAMRNLNSVVVPAFVSVPKNEEEDKKRGN</sequence>
<proteinExistence type="predicted"/>
<accession>A0A8H2VS78</accession>
<dbReference type="OrthoDB" id="2400485at2759"/>
<protein>
    <submittedName>
        <fullName evidence="1">3afa8c08-3605-4411-a53b-9eb1655aa8d8</fullName>
    </submittedName>
</protein>
<comment type="caution">
    <text evidence="1">The sequence shown here is derived from an EMBL/GenBank/DDBJ whole genome shotgun (WGS) entry which is preliminary data.</text>
</comment>
<reference evidence="1" key="1">
    <citation type="submission" date="2020-10" db="EMBL/GenBank/DDBJ databases">
        <authorList>
            <person name="Kusch S."/>
        </authorList>
    </citation>
    <scope>NUCLEOTIDE SEQUENCE</scope>
    <source>
        <strain evidence="1">SwB9</strain>
    </source>
</reference>
<dbReference type="PANTHER" id="PTHR34213">
    <property type="entry name" value="NUCLEAR TRANSPORT FACTOR 2 (NTF2) FAMILY PROTEIN"/>
    <property type="match status" value="1"/>
</dbReference>